<comment type="caution">
    <text evidence="2">The sequence shown here is derived from an EMBL/GenBank/DDBJ whole genome shotgun (WGS) entry which is preliminary data.</text>
</comment>
<reference evidence="2" key="2">
    <citation type="journal article" date="2021" name="PeerJ">
        <title>Extensive microbial diversity within the chicken gut microbiome revealed by metagenomics and culture.</title>
        <authorList>
            <person name="Gilroy R."/>
            <person name="Ravi A."/>
            <person name="Getino M."/>
            <person name="Pursley I."/>
            <person name="Horton D.L."/>
            <person name="Alikhan N.F."/>
            <person name="Baker D."/>
            <person name="Gharbi K."/>
            <person name="Hall N."/>
            <person name="Watson M."/>
            <person name="Adriaenssens E.M."/>
            <person name="Foster-Nyarko E."/>
            <person name="Jarju S."/>
            <person name="Secka A."/>
            <person name="Antonio M."/>
            <person name="Oren A."/>
            <person name="Chaudhuri R.R."/>
            <person name="La Ragione R."/>
            <person name="Hildebrand F."/>
            <person name="Pallen M.J."/>
        </authorList>
    </citation>
    <scope>NUCLEOTIDE SEQUENCE</scope>
    <source>
        <strain evidence="2">ChiSjej2B20-13462</strain>
    </source>
</reference>
<protein>
    <submittedName>
        <fullName evidence="2">Amidase domain-containing protein</fullName>
    </submittedName>
</protein>
<accession>A0A9D0Z6I2</accession>
<name>A0A9D0Z6I2_9FIRM</name>
<feature type="domain" description="Putative amidase" evidence="1">
    <location>
        <begin position="34"/>
        <end position="92"/>
    </location>
</feature>
<evidence type="ECO:0000313" key="2">
    <source>
        <dbReference type="EMBL" id="HIQ69938.1"/>
    </source>
</evidence>
<dbReference type="EMBL" id="DVFN01000094">
    <property type="protein sequence ID" value="HIQ69938.1"/>
    <property type="molecule type" value="Genomic_DNA"/>
</dbReference>
<reference evidence="2" key="1">
    <citation type="submission" date="2020-10" db="EMBL/GenBank/DDBJ databases">
        <authorList>
            <person name="Gilroy R."/>
        </authorList>
    </citation>
    <scope>NUCLEOTIDE SEQUENCE</scope>
    <source>
        <strain evidence="2">ChiSjej2B20-13462</strain>
    </source>
</reference>
<dbReference type="InterPro" id="IPR024301">
    <property type="entry name" value="Amidase_6"/>
</dbReference>
<dbReference type="Proteomes" id="UP000886874">
    <property type="component" value="Unassembled WGS sequence"/>
</dbReference>
<dbReference type="Pfam" id="PF12671">
    <property type="entry name" value="Amidase_6"/>
    <property type="match status" value="1"/>
</dbReference>
<dbReference type="AlphaFoldDB" id="A0A9D0Z6I2"/>
<sequence length="97" mass="10955">MEYDTERGDAGGLLIPSAYPSYSQGDLNESTLSNPDYHGYDKDCANFVSQVLHAGDIPPVNGEKSTSSWYDDRRPFARPSYTWSEAHTVYAHRRDYS</sequence>
<evidence type="ECO:0000313" key="3">
    <source>
        <dbReference type="Proteomes" id="UP000886874"/>
    </source>
</evidence>
<organism evidence="2 3">
    <name type="scientific">Candidatus Avoscillospira stercorigallinarum</name>
    <dbReference type="NCBI Taxonomy" id="2840708"/>
    <lineage>
        <taxon>Bacteria</taxon>
        <taxon>Bacillati</taxon>
        <taxon>Bacillota</taxon>
        <taxon>Clostridia</taxon>
        <taxon>Eubacteriales</taxon>
        <taxon>Oscillospiraceae</taxon>
        <taxon>Oscillospiraceae incertae sedis</taxon>
        <taxon>Candidatus Avoscillospira</taxon>
    </lineage>
</organism>
<gene>
    <name evidence="2" type="ORF">IAA67_06390</name>
</gene>
<proteinExistence type="predicted"/>
<evidence type="ECO:0000259" key="1">
    <source>
        <dbReference type="Pfam" id="PF12671"/>
    </source>
</evidence>